<dbReference type="RefSeq" id="WP_306067886.1">
    <property type="nucleotide sequence ID" value="NZ_JAROCA020000001.1"/>
</dbReference>
<dbReference type="Proteomes" id="UP001228376">
    <property type="component" value="Unassembled WGS sequence"/>
</dbReference>
<gene>
    <name evidence="2" type="ORF">P5G51_007525</name>
</gene>
<keyword evidence="3" id="KW-1185">Reference proteome</keyword>
<evidence type="ECO:0000256" key="1">
    <source>
        <dbReference type="SAM" id="SignalP"/>
    </source>
</evidence>
<evidence type="ECO:0000313" key="2">
    <source>
        <dbReference type="EMBL" id="MDY0405274.1"/>
    </source>
</evidence>
<proteinExistence type="predicted"/>
<accession>A0ABU5CG32</accession>
<dbReference type="EMBL" id="JAROCA020000001">
    <property type="protein sequence ID" value="MDY0405274.1"/>
    <property type="molecule type" value="Genomic_DNA"/>
</dbReference>
<feature type="signal peptide" evidence="1">
    <location>
        <begin position="1"/>
        <end position="27"/>
    </location>
</feature>
<reference evidence="2 3" key="1">
    <citation type="submission" date="2023-10" db="EMBL/GenBank/DDBJ databases">
        <title>179-bfca-hs.</title>
        <authorList>
            <person name="Miliotis G."/>
            <person name="Sengupta P."/>
            <person name="Hameed A."/>
            <person name="Chuvochina M."/>
            <person name="Mcdonagh F."/>
            <person name="Simpson A.C."/>
            <person name="Singh N.K."/>
            <person name="Rekha P.D."/>
            <person name="Raman K."/>
            <person name="Hugenholtz P."/>
            <person name="Venkateswaran K."/>
        </authorList>
    </citation>
    <scope>NUCLEOTIDE SEQUENCE [LARGE SCALE GENOMIC DNA]</scope>
    <source>
        <strain evidence="2 3">179-BFC-A-HS</strain>
    </source>
</reference>
<feature type="chain" id="PRO_5047337624" description="DUF3993 domain-containing protein" evidence="1">
    <location>
        <begin position="28"/>
        <end position="181"/>
    </location>
</feature>
<organism evidence="2 3">
    <name type="scientific">Tigheibacillus jepli</name>
    <dbReference type="NCBI Taxonomy" id="3035914"/>
    <lineage>
        <taxon>Bacteria</taxon>
        <taxon>Bacillati</taxon>
        <taxon>Bacillota</taxon>
        <taxon>Bacilli</taxon>
        <taxon>Bacillales</taxon>
        <taxon>Bacillaceae</taxon>
        <taxon>Tigheibacillus</taxon>
    </lineage>
</organism>
<sequence>MKNNMLKTVAVIAVIIFSPASTYLVFADGKPNSGISQMAENHTVEKASDKKQTGSLTANEIIRATDRFMNILVQKSDENYRVIGLQSKQALLNKFSDVATAEAARTFVDFFYTEKNDGLYIKPTETPPWFNKGNPYEMEQISPTHYLVKQKNKSSLHGNYSITLDFKRLQDNWKITGVSYK</sequence>
<comment type="caution">
    <text evidence="2">The sequence shown here is derived from an EMBL/GenBank/DDBJ whole genome shotgun (WGS) entry which is preliminary data.</text>
</comment>
<protein>
    <recommendedName>
        <fullName evidence="4">DUF3993 domain-containing protein</fullName>
    </recommendedName>
</protein>
<name>A0ABU5CG32_9BACI</name>
<evidence type="ECO:0008006" key="4">
    <source>
        <dbReference type="Google" id="ProtNLM"/>
    </source>
</evidence>
<evidence type="ECO:0000313" key="3">
    <source>
        <dbReference type="Proteomes" id="UP001228376"/>
    </source>
</evidence>
<keyword evidence="1" id="KW-0732">Signal</keyword>